<comment type="caution">
    <text evidence="1">The sequence shown here is derived from an EMBL/GenBank/DDBJ whole genome shotgun (WGS) entry which is preliminary data.</text>
</comment>
<protein>
    <submittedName>
        <fullName evidence="1">Copper resistance protein K</fullName>
    </submittedName>
</protein>
<dbReference type="GO" id="GO:0046872">
    <property type="term" value="F:metal ion binding"/>
    <property type="evidence" value="ECO:0007669"/>
    <property type="project" value="InterPro"/>
</dbReference>
<dbReference type="InterPro" id="IPR038644">
    <property type="entry name" value="CopK_sf"/>
</dbReference>
<accession>A0A1J5PW93</accession>
<organism evidence="1">
    <name type="scientific">mine drainage metagenome</name>
    <dbReference type="NCBI Taxonomy" id="410659"/>
    <lineage>
        <taxon>unclassified sequences</taxon>
        <taxon>metagenomes</taxon>
        <taxon>ecological metagenomes</taxon>
    </lineage>
</organism>
<dbReference type="Pfam" id="PF11525">
    <property type="entry name" value="CopK"/>
    <property type="match status" value="1"/>
</dbReference>
<reference evidence="1" key="1">
    <citation type="submission" date="2016-10" db="EMBL/GenBank/DDBJ databases">
        <title>Sequence of Gallionella enrichment culture.</title>
        <authorList>
            <person name="Poehlein A."/>
            <person name="Muehling M."/>
            <person name="Daniel R."/>
        </authorList>
    </citation>
    <scope>NUCLEOTIDE SEQUENCE</scope>
</reference>
<evidence type="ECO:0000313" key="1">
    <source>
        <dbReference type="EMBL" id="OIQ75761.1"/>
    </source>
</evidence>
<dbReference type="AlphaFoldDB" id="A0A1J5PW93"/>
<proteinExistence type="predicted"/>
<dbReference type="Gene3D" id="2.40.10.300">
    <property type="entry name" value="Copper resistance protein K"/>
    <property type="match status" value="1"/>
</dbReference>
<dbReference type="EMBL" id="MLJW01002065">
    <property type="protein sequence ID" value="OIQ75761.1"/>
    <property type="molecule type" value="Genomic_DNA"/>
</dbReference>
<sequence>MSTSTKSALIATVLATAGIMASAAIAPTSGRGAYGEQLVALQGGSTLHIYKDGKMAEENAYGRPTVMAPGQQLHDQNGATITMNGDEVARLSMEQFPKNR</sequence>
<gene>
    <name evidence="1" type="primary">copK</name>
    <name evidence="1" type="ORF">GALL_425700</name>
</gene>
<dbReference type="InterPro" id="IPR021604">
    <property type="entry name" value="CopK"/>
</dbReference>
<name>A0A1J5PW93_9ZZZZ</name>